<evidence type="ECO:0000256" key="3">
    <source>
        <dbReference type="ARBA" id="ARBA00022692"/>
    </source>
</evidence>
<evidence type="ECO:0000313" key="10">
    <source>
        <dbReference type="Ensembl" id="ENSECRP00000028914.1"/>
    </source>
</evidence>
<reference evidence="10" key="2">
    <citation type="submission" date="2025-08" db="UniProtKB">
        <authorList>
            <consortium name="Ensembl"/>
        </authorList>
    </citation>
    <scope>IDENTIFICATION</scope>
</reference>
<evidence type="ECO:0000256" key="2">
    <source>
        <dbReference type="ARBA" id="ARBA00008111"/>
    </source>
</evidence>
<comment type="subcellular location">
    <subcellularLocation>
        <location evidence="1">Endomembrane system</location>
    </subcellularLocation>
</comment>
<gene>
    <name evidence="10" type="primary">tmem106a</name>
</gene>
<dbReference type="Pfam" id="PF07092">
    <property type="entry name" value="TMEM106"/>
    <property type="match status" value="1"/>
</dbReference>
<feature type="region of interest" description="Disordered" evidence="6">
    <location>
        <begin position="1"/>
        <end position="42"/>
    </location>
</feature>
<protein>
    <recommendedName>
        <fullName evidence="12">Transmembrane protein 106B</fullName>
    </recommendedName>
</protein>
<dbReference type="GO" id="GO:0012505">
    <property type="term" value="C:endomembrane system"/>
    <property type="evidence" value="ECO:0007669"/>
    <property type="project" value="UniProtKB-SubCell"/>
</dbReference>
<reference evidence="10" key="1">
    <citation type="submission" date="2021-06" db="EMBL/GenBank/DDBJ databases">
        <authorList>
            <consortium name="Wellcome Sanger Institute Data Sharing"/>
        </authorList>
    </citation>
    <scope>NUCLEOTIDE SEQUENCE [LARGE SCALE GENOMIC DNA]</scope>
</reference>
<dbReference type="PANTHER" id="PTHR28556">
    <property type="entry name" value="TRANSMEMBRANE PROTEIN 106B"/>
    <property type="match status" value="1"/>
</dbReference>
<organism evidence="10 11">
    <name type="scientific">Erpetoichthys calabaricus</name>
    <name type="common">Rope fish</name>
    <name type="synonym">Calamoichthys calabaricus</name>
    <dbReference type="NCBI Taxonomy" id="27687"/>
    <lineage>
        <taxon>Eukaryota</taxon>
        <taxon>Metazoa</taxon>
        <taxon>Chordata</taxon>
        <taxon>Craniata</taxon>
        <taxon>Vertebrata</taxon>
        <taxon>Euteleostomi</taxon>
        <taxon>Actinopterygii</taxon>
        <taxon>Polypteriformes</taxon>
        <taxon>Polypteridae</taxon>
        <taxon>Erpetoichthys</taxon>
    </lineage>
</organism>
<evidence type="ECO:0000256" key="5">
    <source>
        <dbReference type="ARBA" id="ARBA00023136"/>
    </source>
</evidence>
<keyword evidence="4 7" id="KW-1133">Transmembrane helix</keyword>
<dbReference type="OrthoDB" id="508875at2759"/>
<dbReference type="AlphaFoldDB" id="A0A8C4XGE0"/>
<keyword evidence="11" id="KW-1185">Reference proteome</keyword>
<dbReference type="GeneTree" id="ENSGT00940000158360"/>
<evidence type="ECO:0000256" key="7">
    <source>
        <dbReference type="SAM" id="Phobius"/>
    </source>
</evidence>
<dbReference type="Proteomes" id="UP000694620">
    <property type="component" value="Chromosome 14"/>
</dbReference>
<reference evidence="10" key="3">
    <citation type="submission" date="2025-09" db="UniProtKB">
        <authorList>
            <consortium name="Ensembl"/>
        </authorList>
    </citation>
    <scope>IDENTIFICATION</scope>
</reference>
<feature type="compositionally biased region" description="Polar residues" evidence="6">
    <location>
        <begin position="23"/>
        <end position="36"/>
    </location>
</feature>
<keyword evidence="5 7" id="KW-0472">Membrane</keyword>
<feature type="compositionally biased region" description="Low complexity" evidence="6">
    <location>
        <begin position="1"/>
        <end position="14"/>
    </location>
</feature>
<name>A0A8C4XGE0_ERPCA</name>
<dbReference type="CTD" id="113277"/>
<sequence length="264" mass="29380">MGGSISSISLSKSSDSSDRKSIVDQQGNSTDTGEQSNGDEVEGDYTPYVEIIGRNSTNCPSCQGTGRIPRGQEKQLVALIPYSDQRLQPSRTKLYVFLSVLLCLLASALVMFFLYPRTITMEQSGMKSSLVYFSPKDSAVIMNVTNMVNITNNNFYSIHISNLNLQVLLLDTVVGRIKSDNETIIKPLGKMQLDYKVDIVINDPGMFHFCTMQAIKIHMVVFHIQGSMTANYVTRTEELPLETYQYIDCGANTTTPHIDFVFPS</sequence>
<evidence type="ECO:0000256" key="6">
    <source>
        <dbReference type="SAM" id="MobiDB-lite"/>
    </source>
</evidence>
<feature type="domain" description="Transmembrane protein 106 N-terminal" evidence="9">
    <location>
        <begin position="14"/>
        <end position="93"/>
    </location>
</feature>
<dbReference type="GeneID" id="114664455"/>
<dbReference type="PANTHER" id="PTHR28556:SF6">
    <property type="entry name" value="TRANSMEMBRANE PROTEIN 106A"/>
    <property type="match status" value="1"/>
</dbReference>
<proteinExistence type="inferred from homology"/>
<dbReference type="Ensembl" id="ENSECRT00000029527.1">
    <property type="protein sequence ID" value="ENSECRP00000028914.1"/>
    <property type="gene ID" value="ENSECRG00000019590.1"/>
</dbReference>
<dbReference type="InterPro" id="IPR048509">
    <property type="entry name" value="TMEM106_C"/>
</dbReference>
<evidence type="ECO:0000256" key="1">
    <source>
        <dbReference type="ARBA" id="ARBA00004308"/>
    </source>
</evidence>
<accession>A0A8C4XGE0</accession>
<evidence type="ECO:0000313" key="11">
    <source>
        <dbReference type="Proteomes" id="UP000694620"/>
    </source>
</evidence>
<evidence type="ECO:0000259" key="9">
    <source>
        <dbReference type="Pfam" id="PF21002"/>
    </source>
</evidence>
<feature type="transmembrane region" description="Helical" evidence="7">
    <location>
        <begin position="94"/>
        <end position="115"/>
    </location>
</feature>
<evidence type="ECO:0008006" key="12">
    <source>
        <dbReference type="Google" id="ProtNLM"/>
    </source>
</evidence>
<dbReference type="Pfam" id="PF21002">
    <property type="entry name" value="TMEM106_N"/>
    <property type="match status" value="1"/>
</dbReference>
<dbReference type="RefSeq" id="XP_028674380.1">
    <property type="nucleotide sequence ID" value="XM_028818547.2"/>
</dbReference>
<dbReference type="InterPro" id="IPR009790">
    <property type="entry name" value="TMEM106"/>
</dbReference>
<dbReference type="InterPro" id="IPR048511">
    <property type="entry name" value="TMEM106_N"/>
</dbReference>
<comment type="similarity">
    <text evidence="2">Belongs to the TMEM106 family.</text>
</comment>
<evidence type="ECO:0000256" key="4">
    <source>
        <dbReference type="ARBA" id="ARBA00022989"/>
    </source>
</evidence>
<evidence type="ECO:0000259" key="8">
    <source>
        <dbReference type="Pfam" id="PF07092"/>
    </source>
</evidence>
<keyword evidence="3 7" id="KW-0812">Transmembrane</keyword>
<feature type="domain" description="Transmembrane protein 106 C-terminal" evidence="8">
    <location>
        <begin position="116"/>
        <end position="254"/>
    </location>
</feature>